<dbReference type="Pfam" id="PF13718">
    <property type="entry name" value="GNAT_acetyltr_2"/>
    <property type="match status" value="2"/>
</dbReference>
<dbReference type="InterPro" id="IPR033442">
    <property type="entry name" value="TmcA_tRNA_bind"/>
</dbReference>
<name>V5ZAQ3_9GAMM</name>
<dbReference type="InterPro" id="IPR013562">
    <property type="entry name" value="TmcA/NAT10_N"/>
</dbReference>
<keyword evidence="5 9" id="KW-0547">Nucleotide-binding</keyword>
<evidence type="ECO:0000259" key="10">
    <source>
        <dbReference type="PROSITE" id="PS51186"/>
    </source>
</evidence>
<dbReference type="GO" id="GO:0005737">
    <property type="term" value="C:cytoplasm"/>
    <property type="evidence" value="ECO:0007669"/>
    <property type="project" value="UniProtKB-SubCell"/>
</dbReference>
<dbReference type="FunFam" id="3.40.50.300:FF:001011">
    <property type="entry name" value="tRNA(Met) cytidine acetyltransferase TmcA"/>
    <property type="match status" value="1"/>
</dbReference>
<dbReference type="AlphaFoldDB" id="V5ZAQ3"/>
<dbReference type="STRING" id="1161919.EPIR_2618"/>
<dbReference type="HAMAP" id="MF_01886">
    <property type="entry name" value="tRNA_acetyltr_TmcA"/>
    <property type="match status" value="1"/>
</dbReference>
<comment type="function">
    <text evidence="9">Catalyzes the formation of N(4)-acetylcytidine (ac(4)C) at the wobble position of tRNA(Met), by using acetyl-CoA as an acetyl donor and ATP (or GTP).</text>
</comment>
<dbReference type="EMBL" id="CAHS01000016">
    <property type="protein sequence ID" value="CCG87981.1"/>
    <property type="molecule type" value="Genomic_DNA"/>
</dbReference>
<dbReference type="Gene3D" id="3.40.50.300">
    <property type="entry name" value="P-loop containing nucleotide triphosphate hydrolases"/>
    <property type="match status" value="1"/>
</dbReference>
<keyword evidence="6 9" id="KW-0067">ATP-binding</keyword>
<organism evidence="11 12">
    <name type="scientific">Erwinia piriflorinigrans CFBP 5888</name>
    <dbReference type="NCBI Taxonomy" id="1161919"/>
    <lineage>
        <taxon>Bacteria</taxon>
        <taxon>Pseudomonadati</taxon>
        <taxon>Pseudomonadota</taxon>
        <taxon>Gammaproteobacteria</taxon>
        <taxon>Enterobacterales</taxon>
        <taxon>Erwiniaceae</taxon>
        <taxon>Erwinia</taxon>
    </lineage>
</organism>
<dbReference type="InterPro" id="IPR027417">
    <property type="entry name" value="P-loop_NTPase"/>
</dbReference>
<evidence type="ECO:0000313" key="12">
    <source>
        <dbReference type="Proteomes" id="UP000018217"/>
    </source>
</evidence>
<dbReference type="Pfam" id="PF17176">
    <property type="entry name" value="tRNA_bind_3"/>
    <property type="match status" value="1"/>
</dbReference>
<keyword evidence="3 9" id="KW-0808">Transferase</keyword>
<dbReference type="Pfam" id="PF08351">
    <property type="entry name" value="TmcA_N"/>
    <property type="match status" value="1"/>
</dbReference>
<dbReference type="PANTHER" id="PTHR10925">
    <property type="entry name" value="N-ACETYLTRANSFERASE 10"/>
    <property type="match status" value="1"/>
</dbReference>
<comment type="similarity">
    <text evidence="9">Belongs to the TmcA family.</text>
</comment>
<dbReference type="InterPro" id="IPR024914">
    <property type="entry name" value="tRNA_acetyltr_TmcA"/>
</dbReference>
<keyword evidence="7 9" id="KW-0694">RNA-binding</keyword>
<dbReference type="FunFam" id="3.40.50.11040:FF:000003">
    <property type="entry name" value="tRNA(Met) cytidine acetyltransferase TmcA"/>
    <property type="match status" value="1"/>
</dbReference>
<dbReference type="InterPro" id="IPR032672">
    <property type="entry name" value="TmcA/NAT10/Kre33"/>
</dbReference>
<dbReference type="Gene3D" id="1.20.120.890">
    <property type="entry name" value="tRNA(Met) cytidine acetyltransferase, tail domain"/>
    <property type="match status" value="1"/>
</dbReference>
<evidence type="ECO:0000256" key="4">
    <source>
        <dbReference type="ARBA" id="ARBA00022694"/>
    </source>
</evidence>
<dbReference type="PROSITE" id="PS51186">
    <property type="entry name" value="GNAT"/>
    <property type="match status" value="1"/>
</dbReference>
<feature type="domain" description="N-acetyltransferase" evidence="10">
    <location>
        <begin position="346"/>
        <end position="528"/>
    </location>
</feature>
<keyword evidence="4 9" id="KW-0819">tRNA processing</keyword>
<dbReference type="Gene3D" id="3.40.50.11040">
    <property type="match status" value="1"/>
</dbReference>
<dbReference type="GO" id="GO:0051391">
    <property type="term" value="P:tRNA acetylation"/>
    <property type="evidence" value="ECO:0007669"/>
    <property type="project" value="UniProtKB-UniRule"/>
</dbReference>
<evidence type="ECO:0000313" key="11">
    <source>
        <dbReference type="EMBL" id="CCG87981.1"/>
    </source>
</evidence>
<dbReference type="InterPro" id="IPR000182">
    <property type="entry name" value="GNAT_dom"/>
</dbReference>
<evidence type="ECO:0000256" key="9">
    <source>
        <dbReference type="HAMAP-Rule" id="MF_01886"/>
    </source>
</evidence>
<protein>
    <recommendedName>
        <fullName evidence="9">tRNA(Met) cytidine acetyltransferase TmcA</fullName>
        <ecNumber evidence="9">2.3.1.193</ecNumber>
    </recommendedName>
</protein>
<dbReference type="GO" id="GO:0051392">
    <property type="term" value="F:tRNA cytidine N4-acetyltransferase activity"/>
    <property type="evidence" value="ECO:0007669"/>
    <property type="project" value="UniProtKB-UniRule"/>
</dbReference>
<evidence type="ECO:0000256" key="3">
    <source>
        <dbReference type="ARBA" id="ARBA00022679"/>
    </source>
</evidence>
<evidence type="ECO:0000256" key="8">
    <source>
        <dbReference type="ARBA" id="ARBA00023315"/>
    </source>
</evidence>
<dbReference type="PANTHER" id="PTHR10925:SF5">
    <property type="entry name" value="RNA CYTIDINE ACETYLTRANSFERASE"/>
    <property type="match status" value="1"/>
</dbReference>
<evidence type="ECO:0000256" key="2">
    <source>
        <dbReference type="ARBA" id="ARBA00022555"/>
    </source>
</evidence>
<dbReference type="Pfam" id="PF05127">
    <property type="entry name" value="NAT10_TcmA_helicase"/>
    <property type="match status" value="1"/>
</dbReference>
<dbReference type="GO" id="GO:1990883">
    <property type="term" value="F:18S rRNA cytidine N-acetyltransferase activity"/>
    <property type="evidence" value="ECO:0007669"/>
    <property type="project" value="TreeGrafter"/>
</dbReference>
<comment type="caution">
    <text evidence="9">Lacks conserved residue(s) required for the propagation of feature annotation.</text>
</comment>
<evidence type="ECO:0000256" key="5">
    <source>
        <dbReference type="ARBA" id="ARBA00022741"/>
    </source>
</evidence>
<keyword evidence="12" id="KW-1185">Reference proteome</keyword>
<dbReference type="GO" id="GO:0005524">
    <property type="term" value="F:ATP binding"/>
    <property type="evidence" value="ECO:0007669"/>
    <property type="project" value="UniProtKB-UniRule"/>
</dbReference>
<dbReference type="GO" id="GO:0002101">
    <property type="term" value="P:tRNA wobble cytosine modification"/>
    <property type="evidence" value="ECO:0007669"/>
    <property type="project" value="UniProtKB-UniRule"/>
</dbReference>
<dbReference type="Gene3D" id="3.40.630.30">
    <property type="match status" value="1"/>
</dbReference>
<feature type="binding site" evidence="9">
    <location>
        <position position="503"/>
    </location>
    <ligand>
        <name>acetyl-CoA</name>
        <dbReference type="ChEBI" id="CHEBI:57288"/>
    </ligand>
</feature>
<dbReference type="SUPFAM" id="SSF52540">
    <property type="entry name" value="P-loop containing nucleoside triphosphate hydrolases"/>
    <property type="match status" value="1"/>
</dbReference>
<feature type="binding site" evidence="9">
    <location>
        <position position="174"/>
    </location>
    <ligand>
        <name>ATP</name>
        <dbReference type="ChEBI" id="CHEBI:30616"/>
    </ligand>
</feature>
<dbReference type="Proteomes" id="UP000018217">
    <property type="component" value="Unassembled WGS sequence"/>
</dbReference>
<gene>
    <name evidence="11" type="primary">ypfI</name>
    <name evidence="9" type="synonym">tmcA</name>
    <name evidence="11" type="ORF">EPIR_2618</name>
</gene>
<feature type="binding site" evidence="9">
    <location>
        <position position="317"/>
    </location>
    <ligand>
        <name>ATP</name>
        <dbReference type="ChEBI" id="CHEBI:30616"/>
    </ligand>
</feature>
<evidence type="ECO:0000256" key="1">
    <source>
        <dbReference type="ARBA" id="ARBA00022490"/>
    </source>
</evidence>
<evidence type="ECO:0000256" key="6">
    <source>
        <dbReference type="ARBA" id="ARBA00022840"/>
    </source>
</evidence>
<comment type="catalytic activity">
    <reaction evidence="9">
        <text>cytidine(34) in elongator tRNA(Met) + acetyl-CoA + ATP + H2O = N(4)-acetylcytidine(34) in elongator tRNA(Met) + ADP + phosphate + CoA + H(+)</text>
        <dbReference type="Rhea" id="RHEA:43788"/>
        <dbReference type="Rhea" id="RHEA-COMP:10693"/>
        <dbReference type="Rhea" id="RHEA-COMP:10694"/>
        <dbReference type="ChEBI" id="CHEBI:15377"/>
        <dbReference type="ChEBI" id="CHEBI:15378"/>
        <dbReference type="ChEBI" id="CHEBI:30616"/>
        <dbReference type="ChEBI" id="CHEBI:43474"/>
        <dbReference type="ChEBI" id="CHEBI:57287"/>
        <dbReference type="ChEBI" id="CHEBI:57288"/>
        <dbReference type="ChEBI" id="CHEBI:74900"/>
        <dbReference type="ChEBI" id="CHEBI:82748"/>
        <dbReference type="ChEBI" id="CHEBI:456216"/>
        <dbReference type="EC" id="2.3.1.193"/>
    </reaction>
</comment>
<dbReference type="EC" id="2.3.1.193" evidence="9"/>
<dbReference type="SUPFAM" id="SSF55729">
    <property type="entry name" value="Acyl-CoA N-acyltransferases (Nat)"/>
    <property type="match status" value="1"/>
</dbReference>
<dbReference type="InterPro" id="IPR038321">
    <property type="entry name" value="TmcA_C_sf"/>
</dbReference>
<reference evidence="11 12" key="1">
    <citation type="journal article" date="2013" name="Syst. Appl. Microbiol.">
        <title>Phylogenetic position and virulence apparatus of the pear flower necrosis pathogen Erwinia piriflorinigrans CFBP 5888T as assessed by comparative genomics.</title>
        <authorList>
            <person name="Smits T.H."/>
            <person name="Rezzonico F."/>
            <person name="Lopez M.M."/>
            <person name="Blom J."/>
            <person name="Goesmann A."/>
            <person name="Frey J.E."/>
            <person name="Duffy B."/>
        </authorList>
    </citation>
    <scope>NUCLEOTIDE SEQUENCE [LARGE SCALE GENOMIC DNA]</scope>
    <source>
        <strain evidence="12">CFBP5888</strain>
    </source>
</reference>
<dbReference type="GO" id="GO:0000049">
    <property type="term" value="F:tRNA binding"/>
    <property type="evidence" value="ECO:0007669"/>
    <property type="project" value="UniProtKB-UniRule"/>
</dbReference>
<dbReference type="InterPro" id="IPR007807">
    <property type="entry name" value="TcmA/NAT10_helicase"/>
</dbReference>
<sequence length="668" mass="74257">MGDLLKATAQIERQGWRRLLVVSGDALWCEQQVAACMAQIPGDWLTVGERPFSAQHCAPQAVRTLLGREFKHALFDARHGFHAEALAALAGTLRAGSWLVMLVPEWQQWPLQPDTDSLRWSERDSPIPTPFFIHRFQQQLLADKRVVLWRQHHRCAVTDLSDPPTRQGDNSDRQQQVLTALLGAKPGIYVVTAARGRGKSALAGMLAARWPGRSLVTAPAKVSTDVLAHYAREHFRFIAPDRLLAEAHQHQAGVDWLLIDEAAAIPAPLLQQLVALFPYVLLTTTVQGYEGTGRGFLLKFCATLPDVTGYQLDLPLRYAAEDPLEQFISQALLFEDAVSVSRSDAVVIQSLEQSDWARRPGSMAAIYQLLTSAHYRTSPLDLRRMMDAPGMHFSAAWQGDNIQGALWLVDEGGLSAELSAAVWAGYRRPRGNLVAQSLAAHAGFAEAPQLRSRRISRIALAPSLRGRGVGQQLISRSCQAAHGLDFLSVSFGFTPRLWRFWQRCGFQLVRFGSQREASSGCYTAMAIYPLSAAGQQLTERATRRLARDGYWLRQLLDQDDLPLLTQRDGQMTEDDWQELAGFAWAQRPFEASFGALGRLVTLWGSELPLLHAALLEGLSVAELCSRFALAGRKALSEARRREAQQGLIMLDKLRALRWQQWVSGLNAN</sequence>
<evidence type="ECO:0000256" key="7">
    <source>
        <dbReference type="ARBA" id="ARBA00022884"/>
    </source>
</evidence>
<keyword evidence="1 9" id="KW-0963">Cytoplasm</keyword>
<dbReference type="GO" id="GO:1904812">
    <property type="term" value="P:rRNA acetylation involved in maturation of SSU-rRNA"/>
    <property type="evidence" value="ECO:0007669"/>
    <property type="project" value="TreeGrafter"/>
</dbReference>
<dbReference type="RefSeq" id="WP_023655759.1">
    <property type="nucleotide sequence ID" value="NZ_CAHS01000016.1"/>
</dbReference>
<dbReference type="FunFam" id="3.40.630.30:FF:000054">
    <property type="entry name" value="tRNA(Met) cytidine acetyltransferase TmcA"/>
    <property type="match status" value="1"/>
</dbReference>
<comment type="caution">
    <text evidence="11">The sequence shown here is derived from an EMBL/GenBank/DDBJ whole genome shotgun (WGS) entry which is preliminary data.</text>
</comment>
<comment type="subcellular location">
    <subcellularLocation>
        <location evidence="9">Cytoplasm</location>
    </subcellularLocation>
</comment>
<dbReference type="InterPro" id="IPR016181">
    <property type="entry name" value="Acyl_CoA_acyltransferase"/>
</dbReference>
<keyword evidence="2 9" id="KW-0820">tRNA-binding</keyword>
<dbReference type="OrthoDB" id="5578851at2"/>
<keyword evidence="8 9" id="KW-0012">Acyltransferase</keyword>
<proteinExistence type="inferred from homology"/>
<accession>V5ZAQ3</accession>